<dbReference type="Proteomes" id="UP000602076">
    <property type="component" value="Unassembled WGS sequence"/>
</dbReference>
<dbReference type="SMART" id="SM00493">
    <property type="entry name" value="TOPRIM"/>
    <property type="match status" value="1"/>
</dbReference>
<evidence type="ECO:0000259" key="1">
    <source>
        <dbReference type="PROSITE" id="PS50880"/>
    </source>
</evidence>
<dbReference type="GO" id="GO:0006364">
    <property type="term" value="P:rRNA processing"/>
    <property type="evidence" value="ECO:0007669"/>
    <property type="project" value="TreeGrafter"/>
</dbReference>
<reference evidence="2" key="1">
    <citation type="submission" date="2020-09" db="EMBL/GenBank/DDBJ databases">
        <title>Bacillus faecalis sp. nov., a moderately halophilic bacterium isolated from cow faeces.</title>
        <authorList>
            <person name="Jiang L."/>
            <person name="Lee J."/>
        </authorList>
    </citation>
    <scope>NUCLEOTIDE SEQUENCE</scope>
    <source>
        <strain evidence="2">AGMB 02131</strain>
    </source>
</reference>
<dbReference type="Gene3D" id="3.40.1360.10">
    <property type="match status" value="1"/>
</dbReference>
<feature type="domain" description="Toprim" evidence="1">
    <location>
        <begin position="7"/>
        <end position="95"/>
    </location>
</feature>
<dbReference type="PANTHER" id="PTHR39156">
    <property type="entry name" value="RIBONUCLEASE M5"/>
    <property type="match status" value="1"/>
</dbReference>
<dbReference type="GO" id="GO:0043822">
    <property type="term" value="F:ribonuclease M5 activity"/>
    <property type="evidence" value="ECO:0007669"/>
    <property type="project" value="TreeGrafter"/>
</dbReference>
<dbReference type="PANTHER" id="PTHR39156:SF2">
    <property type="entry name" value="DNA PRIMASE (BACTERIAL TYPE) AND SMALL PRIMASE-LIKE PROTEINS"/>
    <property type="match status" value="1"/>
</dbReference>
<keyword evidence="3" id="KW-1185">Reference proteome</keyword>
<gene>
    <name evidence="2" type="ORF">IEO70_07605</name>
</gene>
<dbReference type="PROSITE" id="PS50880">
    <property type="entry name" value="TOPRIM"/>
    <property type="match status" value="1"/>
</dbReference>
<dbReference type="SUPFAM" id="SSF110455">
    <property type="entry name" value="Toprim domain"/>
    <property type="match status" value="1"/>
</dbReference>
<dbReference type="Pfam" id="PF01751">
    <property type="entry name" value="Toprim"/>
    <property type="match status" value="1"/>
</dbReference>
<protein>
    <submittedName>
        <fullName evidence="2">Toprim domain-containing protein</fullName>
    </submittedName>
</protein>
<accession>A0A927HA34</accession>
<dbReference type="RefSeq" id="WP_190997828.1">
    <property type="nucleotide sequence ID" value="NZ_JACXSI010000015.1"/>
</dbReference>
<dbReference type="EMBL" id="JACXSI010000015">
    <property type="protein sequence ID" value="MBD3108230.1"/>
    <property type="molecule type" value="Genomic_DNA"/>
</dbReference>
<proteinExistence type="predicted"/>
<dbReference type="InterPro" id="IPR006171">
    <property type="entry name" value="TOPRIM_dom"/>
</dbReference>
<dbReference type="CDD" id="cd01027">
    <property type="entry name" value="TOPRIM_RNase_M5_like"/>
    <property type="match status" value="1"/>
</dbReference>
<sequence>MDELELNKVIIVEGKSDKQKVQKVLKNDIEILCTNGTISFNQMDYFIEELFHKDVYILVDSDESGERLRKQFKREMPEAGHLYIDKTYREVAKAPDYHLAKVLLSANFEVKLQYLNKG</sequence>
<dbReference type="InterPro" id="IPR034141">
    <property type="entry name" value="TOPRIM_RNase_M5-like"/>
</dbReference>
<evidence type="ECO:0000313" key="3">
    <source>
        <dbReference type="Proteomes" id="UP000602076"/>
    </source>
</evidence>
<organism evidence="2 3">
    <name type="scientific">Peribacillus faecalis</name>
    <dbReference type="NCBI Taxonomy" id="2772559"/>
    <lineage>
        <taxon>Bacteria</taxon>
        <taxon>Bacillati</taxon>
        <taxon>Bacillota</taxon>
        <taxon>Bacilli</taxon>
        <taxon>Bacillales</taxon>
        <taxon>Bacillaceae</taxon>
        <taxon>Peribacillus</taxon>
    </lineage>
</organism>
<comment type="caution">
    <text evidence="2">The sequence shown here is derived from an EMBL/GenBank/DDBJ whole genome shotgun (WGS) entry which is preliminary data.</text>
</comment>
<name>A0A927HA34_9BACI</name>
<dbReference type="AlphaFoldDB" id="A0A927HA34"/>
<evidence type="ECO:0000313" key="2">
    <source>
        <dbReference type="EMBL" id="MBD3108230.1"/>
    </source>
</evidence>